<gene>
    <name evidence="2" type="ORF">NARC_40091</name>
</gene>
<proteinExistence type="predicted"/>
<evidence type="ECO:0000313" key="3">
    <source>
        <dbReference type="Proteomes" id="UP000315289"/>
    </source>
</evidence>
<dbReference type="EMBL" id="VOAH01000004">
    <property type="protein sequence ID" value="TVP41129.1"/>
    <property type="molecule type" value="Genomic_DNA"/>
</dbReference>
<dbReference type="RefSeq" id="WP_144729283.1">
    <property type="nucleotide sequence ID" value="NZ_ML675580.1"/>
</dbReference>
<name>A0A557SWZ5_9ARCH</name>
<keyword evidence="3" id="KW-1185">Reference proteome</keyword>
<reference evidence="2 3" key="1">
    <citation type="journal article" date="2019" name="Front. Microbiol.">
        <title>Ammonia Oxidation by the Arctic Terrestrial Thaumarchaeote Candidatus Nitrosocosmicus arcticus Is Stimulated by Increasing Temperatures.</title>
        <authorList>
            <person name="Alves R.J.E."/>
            <person name="Kerou M."/>
            <person name="Zappe A."/>
            <person name="Bittner R."/>
            <person name="Abby S.S."/>
            <person name="Schmidt H.A."/>
            <person name="Pfeifer K."/>
            <person name="Schleper C."/>
        </authorList>
    </citation>
    <scope>NUCLEOTIDE SEQUENCE [LARGE SCALE GENOMIC DNA]</scope>
    <source>
        <strain evidence="2 3">Kfb</strain>
    </source>
</reference>
<keyword evidence="1" id="KW-1133">Transmembrane helix</keyword>
<dbReference type="OrthoDB" id="384157at2157"/>
<feature type="transmembrane region" description="Helical" evidence="1">
    <location>
        <begin position="25"/>
        <end position="43"/>
    </location>
</feature>
<keyword evidence="1" id="KW-0472">Membrane</keyword>
<evidence type="ECO:0000313" key="2">
    <source>
        <dbReference type="EMBL" id="TVP41129.1"/>
    </source>
</evidence>
<evidence type="ECO:0000256" key="1">
    <source>
        <dbReference type="SAM" id="Phobius"/>
    </source>
</evidence>
<accession>A0A557SWZ5</accession>
<dbReference type="Proteomes" id="UP000315289">
    <property type="component" value="Unassembled WGS sequence"/>
</dbReference>
<feature type="transmembrane region" description="Helical" evidence="1">
    <location>
        <begin position="63"/>
        <end position="87"/>
    </location>
</feature>
<organism evidence="2 3">
    <name type="scientific">Candidatus Nitrosocosmicus arcticus</name>
    <dbReference type="NCBI Taxonomy" id="2035267"/>
    <lineage>
        <taxon>Archaea</taxon>
        <taxon>Nitrososphaerota</taxon>
        <taxon>Nitrososphaeria</taxon>
        <taxon>Nitrososphaerales</taxon>
        <taxon>Nitrososphaeraceae</taxon>
        <taxon>Candidatus Nitrosocosmicus</taxon>
    </lineage>
</organism>
<sequence>MVGALFSHVIAELSLKRIGVKPSEIGWFWLIEILLSIVIIKYIENIIEAIVHLATGTWSPGQTLEGITGILAIAGAIMVGLILFLIYSGKIKVKDSNSNHMKFFEITSLKDLKKESLLDGLKKEIIIVCGPSPNFVIAFMECVWRSKELIFIEKLNILSQEFKIPSDIDDSEKSKKKVTKGEFPPVSERSGAKLIIDDPFTNQCSRLLSYVNETFKPEYPNVLDFRITKEPIHKSVVLIVSYDSNKQNRFTELYTEPFIPMGMHHQHIAYKFRSDPKPKKSNEIKQDDLFDLEYSNFLKWWKSAATNG</sequence>
<comment type="caution">
    <text evidence="2">The sequence shown here is derived from an EMBL/GenBank/DDBJ whole genome shotgun (WGS) entry which is preliminary data.</text>
</comment>
<keyword evidence="1" id="KW-0812">Transmembrane</keyword>
<dbReference type="AlphaFoldDB" id="A0A557SWZ5"/>
<protein>
    <submittedName>
        <fullName evidence="2">Uncharacterized protein</fullName>
    </submittedName>
</protein>